<comment type="caution">
    <text evidence="1">The sequence shown here is derived from an EMBL/GenBank/DDBJ whole genome shotgun (WGS) entry which is preliminary data.</text>
</comment>
<keyword evidence="2" id="KW-1185">Reference proteome</keyword>
<name>A0AAD5MU20_PARTN</name>
<gene>
    <name evidence="1" type="ORF">KIN20_024806</name>
</gene>
<dbReference type="Proteomes" id="UP001196413">
    <property type="component" value="Unassembled WGS sequence"/>
</dbReference>
<evidence type="ECO:0000313" key="2">
    <source>
        <dbReference type="Proteomes" id="UP001196413"/>
    </source>
</evidence>
<sequence length="126" mass="13924">MQAIITQHFLPSVRQIYDANSRKLDDGSFSKPDIKSSFIIELVLCGLGPRGDQIVSSDELNVVQRGVEVFVTAIKPNVDLCYNLLPLYGCYDVTTEMDGMEIRPRSSTNLEGCAVTKFAMFAQLSA</sequence>
<reference evidence="1" key="1">
    <citation type="submission" date="2021-06" db="EMBL/GenBank/DDBJ databases">
        <title>Parelaphostrongylus tenuis whole genome reference sequence.</title>
        <authorList>
            <person name="Garwood T.J."/>
            <person name="Larsen P.A."/>
            <person name="Fountain-Jones N.M."/>
            <person name="Garbe J.R."/>
            <person name="Macchietto M.G."/>
            <person name="Kania S.A."/>
            <person name="Gerhold R.W."/>
            <person name="Richards J.E."/>
            <person name="Wolf T.M."/>
        </authorList>
    </citation>
    <scope>NUCLEOTIDE SEQUENCE</scope>
    <source>
        <strain evidence="1">MNPRO001-30</strain>
        <tissue evidence="1">Meninges</tissue>
    </source>
</reference>
<organism evidence="1 2">
    <name type="scientific">Parelaphostrongylus tenuis</name>
    <name type="common">Meningeal worm</name>
    <dbReference type="NCBI Taxonomy" id="148309"/>
    <lineage>
        <taxon>Eukaryota</taxon>
        <taxon>Metazoa</taxon>
        <taxon>Ecdysozoa</taxon>
        <taxon>Nematoda</taxon>
        <taxon>Chromadorea</taxon>
        <taxon>Rhabditida</taxon>
        <taxon>Rhabditina</taxon>
        <taxon>Rhabditomorpha</taxon>
        <taxon>Strongyloidea</taxon>
        <taxon>Metastrongylidae</taxon>
        <taxon>Parelaphostrongylus</taxon>
    </lineage>
</organism>
<accession>A0AAD5MU20</accession>
<evidence type="ECO:0000313" key="1">
    <source>
        <dbReference type="EMBL" id="KAJ1364670.1"/>
    </source>
</evidence>
<dbReference type="AlphaFoldDB" id="A0AAD5MU20"/>
<dbReference type="EMBL" id="JAHQIW010005026">
    <property type="protein sequence ID" value="KAJ1364670.1"/>
    <property type="molecule type" value="Genomic_DNA"/>
</dbReference>
<protein>
    <submittedName>
        <fullName evidence="1">Uncharacterized protein</fullName>
    </submittedName>
</protein>
<proteinExistence type="predicted"/>